<dbReference type="Pfam" id="PF00015">
    <property type="entry name" value="MCPsignal"/>
    <property type="match status" value="1"/>
</dbReference>
<keyword evidence="5" id="KW-0812">Transmembrane</keyword>
<dbReference type="GO" id="GO:0016020">
    <property type="term" value="C:membrane"/>
    <property type="evidence" value="ECO:0007669"/>
    <property type="project" value="InterPro"/>
</dbReference>
<feature type="domain" description="Methyl-accepting transducer" evidence="6">
    <location>
        <begin position="323"/>
        <end position="545"/>
    </location>
</feature>
<evidence type="ECO:0000256" key="3">
    <source>
        <dbReference type="PROSITE-ProRule" id="PRU00284"/>
    </source>
</evidence>
<keyword evidence="5" id="KW-0472">Membrane</keyword>
<dbReference type="STRING" id="1963862.B4O97_07270"/>
<dbReference type="CDD" id="cd06225">
    <property type="entry name" value="HAMP"/>
    <property type="match status" value="1"/>
</dbReference>
<dbReference type="SMART" id="SM00304">
    <property type="entry name" value="HAMP"/>
    <property type="match status" value="1"/>
</dbReference>
<dbReference type="OrthoDB" id="319733at2"/>
<feature type="domain" description="HAMP" evidence="7">
    <location>
        <begin position="224"/>
        <end position="276"/>
    </location>
</feature>
<evidence type="ECO:0000313" key="9">
    <source>
        <dbReference type="Proteomes" id="UP000192343"/>
    </source>
</evidence>
<keyword evidence="5" id="KW-1133">Transmembrane helix</keyword>
<dbReference type="PANTHER" id="PTHR32089:SF112">
    <property type="entry name" value="LYSOZYME-LIKE PROTEIN-RELATED"/>
    <property type="match status" value="1"/>
</dbReference>
<sequence>MNLRIKLLLAFLCFAVIFAGVVQVTLTSSRDVVELANQSRFATAALSDWNKLNLVNIKLLSVLNSPDYFSQNWPEAYDSFDEGMTRLMESRELNSIPRIADELESLSNLYTLIKPNIESIGSLYTDKENTGLLSRLRSQSLYQLLEQVKNNRQEAGLYIEALRFENLINSLEISSDAFDKLLTRMPTLLDEEIRRVSERQQLMVLAAIALVGLVSVLFAILFSGRISRRIVRIEEVMSAVSNRNLTVQSGIKVRDETGRLAEHINTVISNLKNIIDEIKESSMEAMHLQEELSTSTAESSAAMTQIAANIKNIERQFTSLDEVIQNVDKSVNSISRLINSQNQGIEQQSAAIVQSSSTIEEMAASIQNISRLAQERAEGVHNLVNVTARGSERVETTSSLIRQISREIEGLLEIIDIINSIAEQTDMLSMNAAIESAHAGEAGKGFAVVAEEIRKLAESTTENAQMVTRSLKSITSRITEADESSQESLATLKEVNTEVDNTSRAFTDISQAMVEMANGTTEVVSGTTEVRSASDEIKQGAGSIQKEAEQISHNVQEVRQLSAQVLNGIREIDAGGEEVIKAISSLNEAGTVTRENMANLSSMVSAFITSSDEAGDAPATEKASGAEETMEEAEEETAVRISD</sequence>
<evidence type="ECO:0008006" key="10">
    <source>
        <dbReference type="Google" id="ProtNLM"/>
    </source>
</evidence>
<dbReference type="PROSITE" id="PS50885">
    <property type="entry name" value="HAMP"/>
    <property type="match status" value="1"/>
</dbReference>
<dbReference type="Pfam" id="PF00672">
    <property type="entry name" value="HAMP"/>
    <property type="match status" value="1"/>
</dbReference>
<accession>A0A1Y1RZ57</accession>
<feature type="region of interest" description="Disordered" evidence="4">
    <location>
        <begin position="611"/>
        <end position="643"/>
    </location>
</feature>
<evidence type="ECO:0000259" key="6">
    <source>
        <dbReference type="PROSITE" id="PS50111"/>
    </source>
</evidence>
<dbReference type="PROSITE" id="PS50111">
    <property type="entry name" value="CHEMOTAXIS_TRANSDUC_2"/>
    <property type="match status" value="1"/>
</dbReference>
<gene>
    <name evidence="8" type="ORF">B4O97_07270</name>
</gene>
<dbReference type="Gene3D" id="6.10.340.10">
    <property type="match status" value="1"/>
</dbReference>
<evidence type="ECO:0000256" key="4">
    <source>
        <dbReference type="SAM" id="MobiDB-lite"/>
    </source>
</evidence>
<dbReference type="SMART" id="SM00283">
    <property type="entry name" value="MA"/>
    <property type="match status" value="1"/>
</dbReference>
<protein>
    <recommendedName>
        <fullName evidence="10">Methyl-accepting transducer domain-containing protein</fullName>
    </recommendedName>
</protein>
<dbReference type="InterPro" id="IPR004089">
    <property type="entry name" value="MCPsignal_dom"/>
</dbReference>
<proteinExistence type="inferred from homology"/>
<feature type="transmembrane region" description="Helical" evidence="5">
    <location>
        <begin position="202"/>
        <end position="222"/>
    </location>
</feature>
<comment type="caution">
    <text evidence="8">The sequence shown here is derived from an EMBL/GenBank/DDBJ whole genome shotgun (WGS) entry which is preliminary data.</text>
</comment>
<evidence type="ECO:0000256" key="2">
    <source>
        <dbReference type="ARBA" id="ARBA00029447"/>
    </source>
</evidence>
<dbReference type="EMBL" id="MWQY01000007">
    <property type="protein sequence ID" value="ORC35863.1"/>
    <property type="molecule type" value="Genomic_DNA"/>
</dbReference>
<dbReference type="RefSeq" id="WP_083049617.1">
    <property type="nucleotide sequence ID" value="NZ_MWQY01000007.1"/>
</dbReference>
<dbReference type="PANTHER" id="PTHR32089">
    <property type="entry name" value="METHYL-ACCEPTING CHEMOTAXIS PROTEIN MCPB"/>
    <property type="match status" value="1"/>
</dbReference>
<evidence type="ECO:0000259" key="7">
    <source>
        <dbReference type="PROSITE" id="PS50885"/>
    </source>
</evidence>
<evidence type="ECO:0000313" key="8">
    <source>
        <dbReference type="EMBL" id="ORC35863.1"/>
    </source>
</evidence>
<dbReference type="Gene3D" id="1.10.287.950">
    <property type="entry name" value="Methyl-accepting chemotaxis protein"/>
    <property type="match status" value="1"/>
</dbReference>
<comment type="similarity">
    <text evidence="2">Belongs to the methyl-accepting chemotaxis (MCP) protein family.</text>
</comment>
<keyword evidence="1 3" id="KW-0807">Transducer</keyword>
<organism evidence="8 9">
    <name type="scientific">Marispirochaeta aestuarii</name>
    <dbReference type="NCBI Taxonomy" id="1963862"/>
    <lineage>
        <taxon>Bacteria</taxon>
        <taxon>Pseudomonadati</taxon>
        <taxon>Spirochaetota</taxon>
        <taxon>Spirochaetia</taxon>
        <taxon>Spirochaetales</taxon>
        <taxon>Spirochaetaceae</taxon>
        <taxon>Marispirochaeta</taxon>
    </lineage>
</organism>
<name>A0A1Y1RZ57_9SPIO</name>
<dbReference type="AlphaFoldDB" id="A0A1Y1RZ57"/>
<keyword evidence="9" id="KW-1185">Reference proteome</keyword>
<dbReference type="InterPro" id="IPR003660">
    <property type="entry name" value="HAMP_dom"/>
</dbReference>
<evidence type="ECO:0000256" key="5">
    <source>
        <dbReference type="SAM" id="Phobius"/>
    </source>
</evidence>
<dbReference type="Proteomes" id="UP000192343">
    <property type="component" value="Unassembled WGS sequence"/>
</dbReference>
<dbReference type="SUPFAM" id="SSF58104">
    <property type="entry name" value="Methyl-accepting chemotaxis protein (MCP) signaling domain"/>
    <property type="match status" value="2"/>
</dbReference>
<dbReference type="GO" id="GO:0007165">
    <property type="term" value="P:signal transduction"/>
    <property type="evidence" value="ECO:0007669"/>
    <property type="project" value="UniProtKB-KW"/>
</dbReference>
<reference evidence="8 9" key="1">
    <citation type="submission" date="2017-03" db="EMBL/GenBank/DDBJ databases">
        <title>Draft Genome sequence of Marispirochaeta sp. strain JC444.</title>
        <authorList>
            <person name="Shivani Y."/>
            <person name="Subhash Y."/>
            <person name="Sasikala C."/>
            <person name="Ramana C."/>
        </authorList>
    </citation>
    <scope>NUCLEOTIDE SEQUENCE [LARGE SCALE GENOMIC DNA]</scope>
    <source>
        <strain evidence="8 9">JC444</strain>
    </source>
</reference>
<evidence type="ECO:0000256" key="1">
    <source>
        <dbReference type="ARBA" id="ARBA00023224"/>
    </source>
</evidence>